<evidence type="ECO:0000256" key="5">
    <source>
        <dbReference type="ARBA" id="ARBA00023204"/>
    </source>
</evidence>
<dbReference type="SUPFAM" id="SSF48150">
    <property type="entry name" value="DNA-glycosylase"/>
    <property type="match status" value="1"/>
</dbReference>
<dbReference type="GO" id="GO:0032993">
    <property type="term" value="C:protein-DNA complex"/>
    <property type="evidence" value="ECO:0007669"/>
    <property type="project" value="TreeGrafter"/>
</dbReference>
<dbReference type="GO" id="GO:0008725">
    <property type="term" value="F:DNA-3-methyladenine glycosylase activity"/>
    <property type="evidence" value="ECO:0007669"/>
    <property type="project" value="TreeGrafter"/>
</dbReference>
<sequence length="198" mass="23177">MWKDAEKFLLKDKYIRPLIKKYGPCKIKPRVHIDFFQELVGDIVGQQLSGKVADVIFGRLKGKIQGRLTPKKILALSDQELRNCGMAWAKVRSIKDLAQRVKDRKLHIRSLNELPDDEVMKELIAVKGIGRWIAEMFLMFTLGRADIFPDDDLGIRKGMMRLTNKELKSEEISKYAERWKPYRTVASWYIWKLLDKNQ</sequence>
<dbReference type="GO" id="GO:0032131">
    <property type="term" value="F:alkylated DNA binding"/>
    <property type="evidence" value="ECO:0007669"/>
    <property type="project" value="TreeGrafter"/>
</dbReference>
<dbReference type="GO" id="GO:0006285">
    <property type="term" value="P:base-excision repair, AP site formation"/>
    <property type="evidence" value="ECO:0007669"/>
    <property type="project" value="TreeGrafter"/>
</dbReference>
<dbReference type="Gene3D" id="1.10.340.30">
    <property type="entry name" value="Hypothetical protein, domain 2"/>
    <property type="match status" value="1"/>
</dbReference>
<gene>
    <name evidence="7" type="ORF">UT08_C0005G0022</name>
</gene>
<dbReference type="EMBL" id="LBVL01000005">
    <property type="protein sequence ID" value="KKQ85571.1"/>
    <property type="molecule type" value="Genomic_DNA"/>
</dbReference>
<organism evidence="7 8">
    <name type="scientific">Candidatus Woesebacteria bacterium GW2011_GWB1_38_8</name>
    <dbReference type="NCBI Taxonomy" id="1618570"/>
    <lineage>
        <taxon>Bacteria</taxon>
        <taxon>Candidatus Woeseibacteriota</taxon>
    </lineage>
</organism>
<dbReference type="GO" id="GO:0005737">
    <property type="term" value="C:cytoplasm"/>
    <property type="evidence" value="ECO:0007669"/>
    <property type="project" value="TreeGrafter"/>
</dbReference>
<dbReference type="Pfam" id="PF00730">
    <property type="entry name" value="HhH-GPD"/>
    <property type="match status" value="1"/>
</dbReference>
<evidence type="ECO:0000256" key="4">
    <source>
        <dbReference type="ARBA" id="ARBA00022763"/>
    </source>
</evidence>
<evidence type="ECO:0000313" key="8">
    <source>
        <dbReference type="Proteomes" id="UP000034081"/>
    </source>
</evidence>
<evidence type="ECO:0000256" key="1">
    <source>
        <dbReference type="ARBA" id="ARBA00000086"/>
    </source>
</evidence>
<keyword evidence="4" id="KW-0227">DNA damage</keyword>
<feature type="domain" description="HhH-GPD" evidence="6">
    <location>
        <begin position="44"/>
        <end position="195"/>
    </location>
</feature>
<proteinExistence type="inferred from homology"/>
<evidence type="ECO:0000259" key="6">
    <source>
        <dbReference type="SMART" id="SM00478"/>
    </source>
</evidence>
<dbReference type="CDD" id="cd00056">
    <property type="entry name" value="ENDO3c"/>
    <property type="match status" value="1"/>
</dbReference>
<dbReference type="InterPro" id="IPR011257">
    <property type="entry name" value="DNA_glycosylase"/>
</dbReference>
<dbReference type="PANTHER" id="PTHR43003:SF5">
    <property type="entry name" value="DNA-3-METHYLADENINE GLYCOSYLASE"/>
    <property type="match status" value="1"/>
</dbReference>
<comment type="catalytic activity">
    <reaction evidence="1">
        <text>Hydrolysis of alkylated DNA, releasing 3-methyladenine, 3-methylguanine, 7-methylguanine and 7-methyladenine.</text>
        <dbReference type="EC" id="3.2.2.21"/>
    </reaction>
</comment>
<name>A0A0G0P8B7_9BACT</name>
<dbReference type="AlphaFoldDB" id="A0A0G0P8B7"/>
<accession>A0A0G0P8B7</accession>
<dbReference type="FunFam" id="1.10.340.30:FF:000004">
    <property type="entry name" value="DNA-3-methyladenine glycosylase II"/>
    <property type="match status" value="1"/>
</dbReference>
<comment type="caution">
    <text evidence="7">The sequence shown here is derived from an EMBL/GenBank/DDBJ whole genome shotgun (WGS) entry which is preliminary data.</text>
</comment>
<dbReference type="PANTHER" id="PTHR43003">
    <property type="entry name" value="DNA-3-METHYLADENINE GLYCOSYLASE"/>
    <property type="match status" value="1"/>
</dbReference>
<dbReference type="EC" id="3.2.2.21" evidence="3"/>
<protein>
    <recommendedName>
        <fullName evidence="3">DNA-3-methyladenine glycosylase II</fullName>
        <ecNumber evidence="3">3.2.2.21</ecNumber>
    </recommendedName>
</protein>
<dbReference type="GO" id="GO:0006307">
    <property type="term" value="P:DNA alkylation repair"/>
    <property type="evidence" value="ECO:0007669"/>
    <property type="project" value="TreeGrafter"/>
</dbReference>
<dbReference type="InterPro" id="IPR051912">
    <property type="entry name" value="Alkylbase_DNA_Glycosylase/TA"/>
</dbReference>
<evidence type="ECO:0000313" key="7">
    <source>
        <dbReference type="EMBL" id="KKQ85571.1"/>
    </source>
</evidence>
<keyword evidence="5" id="KW-0234">DNA repair</keyword>
<dbReference type="InterPro" id="IPR003265">
    <property type="entry name" value="HhH-GPD_domain"/>
</dbReference>
<reference evidence="7 8" key="1">
    <citation type="journal article" date="2015" name="Nature">
        <title>rRNA introns, odd ribosomes, and small enigmatic genomes across a large radiation of phyla.</title>
        <authorList>
            <person name="Brown C.T."/>
            <person name="Hug L.A."/>
            <person name="Thomas B.C."/>
            <person name="Sharon I."/>
            <person name="Castelle C.J."/>
            <person name="Singh A."/>
            <person name="Wilkins M.J."/>
            <person name="Williams K.H."/>
            <person name="Banfield J.F."/>
        </authorList>
    </citation>
    <scope>NUCLEOTIDE SEQUENCE [LARGE SCALE GENOMIC DNA]</scope>
</reference>
<comment type="similarity">
    <text evidence="2">Belongs to the alkylbase DNA glycosidase AlkA family.</text>
</comment>
<dbReference type="SMART" id="SM00478">
    <property type="entry name" value="ENDO3c"/>
    <property type="match status" value="1"/>
</dbReference>
<dbReference type="GO" id="GO:0043916">
    <property type="term" value="F:DNA-7-methylguanine glycosylase activity"/>
    <property type="evidence" value="ECO:0007669"/>
    <property type="project" value="TreeGrafter"/>
</dbReference>
<dbReference type="STRING" id="1618570.UT08_C0005G0022"/>
<dbReference type="Proteomes" id="UP000034081">
    <property type="component" value="Unassembled WGS sequence"/>
</dbReference>
<evidence type="ECO:0000256" key="2">
    <source>
        <dbReference type="ARBA" id="ARBA00010817"/>
    </source>
</evidence>
<evidence type="ECO:0000256" key="3">
    <source>
        <dbReference type="ARBA" id="ARBA00012000"/>
    </source>
</evidence>
<dbReference type="Gene3D" id="1.10.1670.40">
    <property type="match status" value="1"/>
</dbReference>